<evidence type="ECO:0000256" key="3">
    <source>
        <dbReference type="ARBA" id="ARBA00022692"/>
    </source>
</evidence>
<name>A0A162K6L2_CORDF</name>
<accession>A0A162K6L2</accession>
<evidence type="ECO:0000313" key="7">
    <source>
        <dbReference type="EMBL" id="OAA78622.1"/>
    </source>
</evidence>
<feature type="transmembrane region" description="Helical" evidence="6">
    <location>
        <begin position="292"/>
        <end position="316"/>
    </location>
</feature>
<evidence type="ECO:0000256" key="4">
    <source>
        <dbReference type="ARBA" id="ARBA00022989"/>
    </source>
</evidence>
<dbReference type="Proteomes" id="UP000076881">
    <property type="component" value="Unassembled WGS sequence"/>
</dbReference>
<dbReference type="GO" id="GO:0016020">
    <property type="term" value="C:membrane"/>
    <property type="evidence" value="ECO:0007669"/>
    <property type="project" value="UniProtKB-SubCell"/>
</dbReference>
<feature type="transmembrane region" description="Helical" evidence="6">
    <location>
        <begin position="418"/>
        <end position="437"/>
    </location>
</feature>
<evidence type="ECO:0000256" key="5">
    <source>
        <dbReference type="ARBA" id="ARBA00023136"/>
    </source>
</evidence>
<evidence type="ECO:0000256" key="2">
    <source>
        <dbReference type="ARBA" id="ARBA00022448"/>
    </source>
</evidence>
<keyword evidence="5 6" id="KW-0472">Membrane</keyword>
<keyword evidence="2" id="KW-0813">Transport</keyword>
<feature type="transmembrane region" description="Helical" evidence="6">
    <location>
        <begin position="160"/>
        <end position="181"/>
    </location>
</feature>
<gene>
    <name evidence="7" type="ORF">LEL_05445</name>
</gene>
<proteinExistence type="predicted"/>
<organism evidence="7 8">
    <name type="scientific">Akanthomyces lecanii RCEF 1005</name>
    <dbReference type="NCBI Taxonomy" id="1081108"/>
    <lineage>
        <taxon>Eukaryota</taxon>
        <taxon>Fungi</taxon>
        <taxon>Dikarya</taxon>
        <taxon>Ascomycota</taxon>
        <taxon>Pezizomycotina</taxon>
        <taxon>Sordariomycetes</taxon>
        <taxon>Hypocreomycetidae</taxon>
        <taxon>Hypocreales</taxon>
        <taxon>Cordycipitaceae</taxon>
        <taxon>Akanthomyces</taxon>
        <taxon>Cordyceps confragosa</taxon>
    </lineage>
</organism>
<evidence type="ECO:0000256" key="1">
    <source>
        <dbReference type="ARBA" id="ARBA00004141"/>
    </source>
</evidence>
<dbReference type="InterPro" id="IPR011701">
    <property type="entry name" value="MFS"/>
</dbReference>
<reference evidence="7 8" key="1">
    <citation type="journal article" date="2016" name="Genome Biol. Evol.">
        <title>Divergent and convergent evolution of fungal pathogenicity.</title>
        <authorList>
            <person name="Shang Y."/>
            <person name="Xiao G."/>
            <person name="Zheng P."/>
            <person name="Cen K."/>
            <person name="Zhan S."/>
            <person name="Wang C."/>
        </authorList>
    </citation>
    <scope>NUCLEOTIDE SEQUENCE [LARGE SCALE GENOMIC DNA]</scope>
    <source>
        <strain evidence="7 8">RCEF 1005</strain>
    </source>
</reference>
<dbReference type="GO" id="GO:0022857">
    <property type="term" value="F:transmembrane transporter activity"/>
    <property type="evidence" value="ECO:0007669"/>
    <property type="project" value="InterPro"/>
</dbReference>
<feature type="transmembrane region" description="Helical" evidence="6">
    <location>
        <begin position="223"/>
        <end position="243"/>
    </location>
</feature>
<sequence>MSSNEEKNSMVEAKASISYSTDQAGTGGEGSLLAMTPEEEKKLVWKIDLHLMPLMFILYLLQYLDKTSLGYTAIMGIITDTLLLRGISCSEPSVFAPAGQVLGGKSCGVNGVRVPLGTTPHRIRNFGMLIWLASYRLIWAGIQMAMAAGHDFGSLSALRILLGAFEAAINPGFTIITSMWYKPSEHALRHGLWYGGASVAYVFGGILAYAMSHINSSIKSWQFLFLIFGAATFIWGLVIWWLLPNNPQTAWFLNEKERKLAFARVQGARHSTETRKWDNEQMKEAMVDPRSWLFFLLCVFTTLPGGGLTAFGSVVLKSFGYSTLQAQLLTMSQGGFLLFFVILTVVVSISFKNARCVSIALLNLISLAGALMVKLLPESEKLSRLGGLWLISAYASAFPTILSLVSSNITGHTKKATVSGLLFVGFCTGYIIGPLTFLPHEAPGYKTAFNIMIACFVLNITIVLAMRQLMAFWNKKRDREFGTEVHSAGLAVEEVVSQGVADETDWKNKHIRYSL</sequence>
<keyword evidence="3 6" id="KW-0812">Transmembrane</keyword>
<feature type="transmembrane region" description="Helical" evidence="6">
    <location>
        <begin position="357"/>
        <end position="376"/>
    </location>
</feature>
<evidence type="ECO:0000313" key="8">
    <source>
        <dbReference type="Proteomes" id="UP000076881"/>
    </source>
</evidence>
<dbReference type="InterPro" id="IPR036259">
    <property type="entry name" value="MFS_trans_sf"/>
</dbReference>
<dbReference type="PANTHER" id="PTHR43791">
    <property type="entry name" value="PERMEASE-RELATED"/>
    <property type="match status" value="1"/>
</dbReference>
<feature type="transmembrane region" description="Helical" evidence="6">
    <location>
        <begin position="193"/>
        <end position="211"/>
    </location>
</feature>
<keyword evidence="4 6" id="KW-1133">Transmembrane helix</keyword>
<evidence type="ECO:0000256" key="6">
    <source>
        <dbReference type="SAM" id="Phobius"/>
    </source>
</evidence>
<dbReference type="Pfam" id="PF07690">
    <property type="entry name" value="MFS_1"/>
    <property type="match status" value="1"/>
</dbReference>
<dbReference type="EMBL" id="AZHF01000003">
    <property type="protein sequence ID" value="OAA78622.1"/>
    <property type="molecule type" value="Genomic_DNA"/>
</dbReference>
<dbReference type="SUPFAM" id="SSF103473">
    <property type="entry name" value="MFS general substrate transporter"/>
    <property type="match status" value="1"/>
</dbReference>
<feature type="transmembrane region" description="Helical" evidence="6">
    <location>
        <begin position="449"/>
        <end position="470"/>
    </location>
</feature>
<feature type="transmembrane region" description="Helical" evidence="6">
    <location>
        <begin position="128"/>
        <end position="148"/>
    </location>
</feature>
<feature type="transmembrane region" description="Helical" evidence="6">
    <location>
        <begin position="388"/>
        <end position="406"/>
    </location>
</feature>
<dbReference type="Gene3D" id="1.20.1250.20">
    <property type="entry name" value="MFS general substrate transporter like domains"/>
    <property type="match status" value="1"/>
</dbReference>
<comment type="caution">
    <text evidence="7">The sequence shown here is derived from an EMBL/GenBank/DDBJ whole genome shotgun (WGS) entry which is preliminary data.</text>
</comment>
<feature type="transmembrane region" description="Helical" evidence="6">
    <location>
        <begin position="328"/>
        <end position="351"/>
    </location>
</feature>
<comment type="subcellular location">
    <subcellularLocation>
        <location evidence="1">Membrane</location>
        <topology evidence="1">Multi-pass membrane protein</topology>
    </subcellularLocation>
</comment>
<keyword evidence="8" id="KW-1185">Reference proteome</keyword>
<dbReference type="OrthoDB" id="6730379at2759"/>
<dbReference type="AlphaFoldDB" id="A0A162K6L2"/>
<dbReference type="PANTHER" id="PTHR43791:SF103">
    <property type="entry name" value="MAJOR FACILITATOR SUPERFAMILY (MFS) PROFILE DOMAIN-CONTAINING PROTEIN-RELATED"/>
    <property type="match status" value="1"/>
</dbReference>
<protein>
    <submittedName>
        <fullName evidence="7">Major facilitator superfamily domain, general substrate transporter</fullName>
    </submittedName>
</protein>